<organism evidence="2 3">
    <name type="scientific">Actinophytocola glycyrrhizae</name>
    <dbReference type="NCBI Taxonomy" id="2044873"/>
    <lineage>
        <taxon>Bacteria</taxon>
        <taxon>Bacillati</taxon>
        <taxon>Actinomycetota</taxon>
        <taxon>Actinomycetes</taxon>
        <taxon>Pseudonocardiales</taxon>
        <taxon>Pseudonocardiaceae</taxon>
    </lineage>
</organism>
<proteinExistence type="predicted"/>
<sequence>MAPALLVAELDAGSRRGSALPREVLQDILAGARSVAEIDAMRVWERTGLPRPLWNAVLRDSDGGFIAIPDAWFGTGLAWEIDSCEFHFHRDDYARTLARNARYAAAGVPVLQTLPNRLRSDPDSVATELIAAHKAAESTPNPPVHAATKRAS</sequence>
<dbReference type="EMBL" id="JBHSIS010000022">
    <property type="protein sequence ID" value="MFC4858098.1"/>
    <property type="molecule type" value="Genomic_DNA"/>
</dbReference>
<evidence type="ECO:0000256" key="1">
    <source>
        <dbReference type="SAM" id="MobiDB-lite"/>
    </source>
</evidence>
<dbReference type="RefSeq" id="WP_378060315.1">
    <property type="nucleotide sequence ID" value="NZ_JBHSIS010000022.1"/>
</dbReference>
<evidence type="ECO:0000313" key="2">
    <source>
        <dbReference type="EMBL" id="MFC4858098.1"/>
    </source>
</evidence>
<reference evidence="3" key="1">
    <citation type="journal article" date="2019" name="Int. J. Syst. Evol. Microbiol.">
        <title>The Global Catalogue of Microorganisms (GCM) 10K type strain sequencing project: providing services to taxonomists for standard genome sequencing and annotation.</title>
        <authorList>
            <consortium name="The Broad Institute Genomics Platform"/>
            <consortium name="The Broad Institute Genome Sequencing Center for Infectious Disease"/>
            <person name="Wu L."/>
            <person name="Ma J."/>
        </authorList>
    </citation>
    <scope>NUCLEOTIDE SEQUENCE [LARGE SCALE GENOMIC DNA]</scope>
    <source>
        <strain evidence="3">ZS-22-S1</strain>
    </source>
</reference>
<accession>A0ABV9S8M3</accession>
<name>A0ABV9S8M3_9PSEU</name>
<evidence type="ECO:0000313" key="3">
    <source>
        <dbReference type="Proteomes" id="UP001595859"/>
    </source>
</evidence>
<gene>
    <name evidence="2" type="ORF">ACFPCV_31750</name>
</gene>
<evidence type="ECO:0008006" key="4">
    <source>
        <dbReference type="Google" id="ProtNLM"/>
    </source>
</evidence>
<comment type="caution">
    <text evidence="2">The sequence shown here is derived from an EMBL/GenBank/DDBJ whole genome shotgun (WGS) entry which is preliminary data.</text>
</comment>
<keyword evidence="3" id="KW-1185">Reference proteome</keyword>
<dbReference type="Proteomes" id="UP001595859">
    <property type="component" value="Unassembled WGS sequence"/>
</dbReference>
<protein>
    <recommendedName>
        <fullName evidence="4">DUF5753 domain-containing protein</fullName>
    </recommendedName>
</protein>
<feature type="region of interest" description="Disordered" evidence="1">
    <location>
        <begin position="133"/>
        <end position="152"/>
    </location>
</feature>